<feature type="region of interest" description="Disordered" evidence="1">
    <location>
        <begin position="18"/>
        <end position="56"/>
    </location>
</feature>
<evidence type="ECO:0000256" key="1">
    <source>
        <dbReference type="SAM" id="MobiDB-lite"/>
    </source>
</evidence>
<accession>A0A251TGQ5</accession>
<dbReference type="EMBL" id="CM007899">
    <property type="protein sequence ID" value="OTG10064.1"/>
    <property type="molecule type" value="Genomic_DNA"/>
</dbReference>
<dbReference type="InParanoid" id="A0A251TGQ5"/>
<gene>
    <name evidence="2" type="ORF">HannXRQ_Chr10g0283471</name>
</gene>
<sequence length="79" mass="8678">MQTLTSYHVQHILGRQTKVSSHPLQSMGFPGLGTGLRNVGSSSTSGRTSVVQECDSSSGWTDKRTRLKLYHEVPPFCID</sequence>
<dbReference type="AlphaFoldDB" id="A0A251TGQ5"/>
<organism evidence="2 3">
    <name type="scientific">Helianthus annuus</name>
    <name type="common">Common sunflower</name>
    <dbReference type="NCBI Taxonomy" id="4232"/>
    <lineage>
        <taxon>Eukaryota</taxon>
        <taxon>Viridiplantae</taxon>
        <taxon>Streptophyta</taxon>
        <taxon>Embryophyta</taxon>
        <taxon>Tracheophyta</taxon>
        <taxon>Spermatophyta</taxon>
        <taxon>Magnoliopsida</taxon>
        <taxon>eudicotyledons</taxon>
        <taxon>Gunneridae</taxon>
        <taxon>Pentapetalae</taxon>
        <taxon>asterids</taxon>
        <taxon>campanulids</taxon>
        <taxon>Asterales</taxon>
        <taxon>Asteraceae</taxon>
        <taxon>Asteroideae</taxon>
        <taxon>Heliantheae alliance</taxon>
        <taxon>Heliantheae</taxon>
        <taxon>Helianthus</taxon>
    </lineage>
</organism>
<proteinExistence type="predicted"/>
<name>A0A251TGQ5_HELAN</name>
<evidence type="ECO:0000313" key="3">
    <source>
        <dbReference type="Proteomes" id="UP000215914"/>
    </source>
</evidence>
<protein>
    <submittedName>
        <fullName evidence="2">Uncharacterized protein</fullName>
    </submittedName>
</protein>
<dbReference type="Proteomes" id="UP000215914">
    <property type="component" value="Chromosome 10"/>
</dbReference>
<reference evidence="3" key="1">
    <citation type="journal article" date="2017" name="Nature">
        <title>The sunflower genome provides insights into oil metabolism, flowering and Asterid evolution.</title>
        <authorList>
            <person name="Badouin H."/>
            <person name="Gouzy J."/>
            <person name="Grassa C.J."/>
            <person name="Murat F."/>
            <person name="Staton S.E."/>
            <person name="Cottret L."/>
            <person name="Lelandais-Briere C."/>
            <person name="Owens G.L."/>
            <person name="Carrere S."/>
            <person name="Mayjonade B."/>
            <person name="Legrand L."/>
            <person name="Gill N."/>
            <person name="Kane N.C."/>
            <person name="Bowers J.E."/>
            <person name="Hubner S."/>
            <person name="Bellec A."/>
            <person name="Berard A."/>
            <person name="Berges H."/>
            <person name="Blanchet N."/>
            <person name="Boniface M.C."/>
            <person name="Brunel D."/>
            <person name="Catrice O."/>
            <person name="Chaidir N."/>
            <person name="Claudel C."/>
            <person name="Donnadieu C."/>
            <person name="Faraut T."/>
            <person name="Fievet G."/>
            <person name="Helmstetter N."/>
            <person name="King M."/>
            <person name="Knapp S.J."/>
            <person name="Lai Z."/>
            <person name="Le Paslier M.C."/>
            <person name="Lippi Y."/>
            <person name="Lorenzon L."/>
            <person name="Mandel J.R."/>
            <person name="Marage G."/>
            <person name="Marchand G."/>
            <person name="Marquand E."/>
            <person name="Bret-Mestries E."/>
            <person name="Morien E."/>
            <person name="Nambeesan S."/>
            <person name="Nguyen T."/>
            <person name="Pegot-Espagnet P."/>
            <person name="Pouilly N."/>
            <person name="Raftis F."/>
            <person name="Sallet E."/>
            <person name="Schiex T."/>
            <person name="Thomas J."/>
            <person name="Vandecasteele C."/>
            <person name="Vares D."/>
            <person name="Vear F."/>
            <person name="Vautrin S."/>
            <person name="Crespi M."/>
            <person name="Mangin B."/>
            <person name="Burke J.M."/>
            <person name="Salse J."/>
            <person name="Munos S."/>
            <person name="Vincourt P."/>
            <person name="Rieseberg L.H."/>
            <person name="Langlade N.B."/>
        </authorList>
    </citation>
    <scope>NUCLEOTIDE SEQUENCE [LARGE SCALE GENOMIC DNA]</scope>
    <source>
        <strain evidence="3">cv. SF193</strain>
    </source>
</reference>
<keyword evidence="3" id="KW-1185">Reference proteome</keyword>
<feature type="compositionally biased region" description="Low complexity" evidence="1">
    <location>
        <begin position="39"/>
        <end position="51"/>
    </location>
</feature>
<evidence type="ECO:0000313" key="2">
    <source>
        <dbReference type="EMBL" id="OTG10064.1"/>
    </source>
</evidence>